<dbReference type="EMBL" id="QYBB01000016">
    <property type="protein sequence ID" value="RYC31160.1"/>
    <property type="molecule type" value="Genomic_DNA"/>
</dbReference>
<dbReference type="RefSeq" id="WP_129227662.1">
    <property type="nucleotide sequence ID" value="NZ_QYBB01000016.1"/>
</dbReference>
<sequence length="65" mass="7365">MRERQGQNDRATGLSGKERGAIEEFLVYIEERVRDVEPVCAELVRMARLALAEPDSLQDLGKVLH</sequence>
<protein>
    <submittedName>
        <fullName evidence="1">Uncharacterized protein</fullName>
    </submittedName>
</protein>
<evidence type="ECO:0000313" key="1">
    <source>
        <dbReference type="EMBL" id="RYC31160.1"/>
    </source>
</evidence>
<evidence type="ECO:0000313" key="2">
    <source>
        <dbReference type="Proteomes" id="UP000290759"/>
    </source>
</evidence>
<dbReference type="Proteomes" id="UP000290759">
    <property type="component" value="Unassembled WGS sequence"/>
</dbReference>
<reference evidence="1 2" key="1">
    <citation type="submission" date="2018-12" db="EMBL/GenBank/DDBJ databases">
        <authorList>
            <person name="Grouzdev D.S."/>
            <person name="Krutkina M.S."/>
        </authorList>
    </citation>
    <scope>NUCLEOTIDE SEQUENCE [LARGE SCALE GENOMIC DNA]</scope>
    <source>
        <strain evidence="1 2">RmlP026</strain>
    </source>
</reference>
<name>A0A4Q2U4J5_9HYPH</name>
<dbReference type="AlphaFoldDB" id="A0A4Q2U4J5"/>
<comment type="caution">
    <text evidence="1">The sequence shown here is derived from an EMBL/GenBank/DDBJ whole genome shotgun (WGS) entry which is preliminary data.</text>
</comment>
<keyword evidence="2" id="KW-1185">Reference proteome</keyword>
<accession>A0A4Q2U4J5</accession>
<organism evidence="1 2">
    <name type="scientific">Lichenibacterium minor</name>
    <dbReference type="NCBI Taxonomy" id="2316528"/>
    <lineage>
        <taxon>Bacteria</taxon>
        <taxon>Pseudomonadati</taxon>
        <taxon>Pseudomonadota</taxon>
        <taxon>Alphaproteobacteria</taxon>
        <taxon>Hyphomicrobiales</taxon>
        <taxon>Lichenihabitantaceae</taxon>
        <taxon>Lichenibacterium</taxon>
    </lineage>
</organism>
<reference evidence="1 2" key="2">
    <citation type="submission" date="2019-02" db="EMBL/GenBank/DDBJ databases">
        <title>'Lichenibacterium ramalinii' gen. nov. sp. nov., 'Lichenibacterium minor' gen. nov. sp. nov.</title>
        <authorList>
            <person name="Pankratov T."/>
        </authorList>
    </citation>
    <scope>NUCLEOTIDE SEQUENCE [LARGE SCALE GENOMIC DNA]</scope>
    <source>
        <strain evidence="1 2">RmlP026</strain>
    </source>
</reference>
<proteinExistence type="predicted"/>
<gene>
    <name evidence="1" type="ORF">D3273_14800</name>
</gene>